<dbReference type="InterPro" id="IPR001173">
    <property type="entry name" value="Glyco_trans_2-like"/>
</dbReference>
<evidence type="ECO:0000313" key="2">
    <source>
        <dbReference type="EMBL" id="AFY29542.1"/>
    </source>
</evidence>
<dbReference type="PANTHER" id="PTHR43685">
    <property type="entry name" value="GLYCOSYLTRANSFERASE"/>
    <property type="match status" value="1"/>
</dbReference>
<dbReference type="AlphaFoldDB" id="K9P807"/>
<dbReference type="InterPro" id="IPR029044">
    <property type="entry name" value="Nucleotide-diphossugar_trans"/>
</dbReference>
<dbReference type="PANTHER" id="PTHR43685:SF11">
    <property type="entry name" value="GLYCOSYLTRANSFERASE TAGX-RELATED"/>
    <property type="match status" value="1"/>
</dbReference>
<evidence type="ECO:0000313" key="3">
    <source>
        <dbReference type="Proteomes" id="UP000010388"/>
    </source>
</evidence>
<organism evidence="2 3">
    <name type="scientific">Cyanobium gracile (strain ATCC 27147 / PCC 6307)</name>
    <dbReference type="NCBI Taxonomy" id="292564"/>
    <lineage>
        <taxon>Bacteria</taxon>
        <taxon>Bacillati</taxon>
        <taxon>Cyanobacteriota</taxon>
        <taxon>Cyanophyceae</taxon>
        <taxon>Synechococcales</taxon>
        <taxon>Prochlorococcaceae</taxon>
        <taxon>Cyanobium</taxon>
    </lineage>
</organism>
<dbReference type="CDD" id="cd00761">
    <property type="entry name" value="Glyco_tranf_GTA_type"/>
    <property type="match status" value="1"/>
</dbReference>
<proteinExistence type="predicted"/>
<dbReference type="STRING" id="292564.Cyagr_2436"/>
<dbReference type="InterPro" id="IPR050834">
    <property type="entry name" value="Glycosyltransf_2"/>
</dbReference>
<reference evidence="3" key="1">
    <citation type="journal article" date="2013" name="Proc. Natl. Acad. Sci. U.S.A.">
        <title>Improving the coverage of the cyanobacterial phylum using diversity-driven genome sequencing.</title>
        <authorList>
            <person name="Shih P.M."/>
            <person name="Wu D."/>
            <person name="Latifi A."/>
            <person name="Axen S.D."/>
            <person name="Fewer D.P."/>
            <person name="Talla E."/>
            <person name="Calteau A."/>
            <person name="Cai F."/>
            <person name="Tandeau de Marsac N."/>
            <person name="Rippka R."/>
            <person name="Herdman M."/>
            <person name="Sivonen K."/>
            <person name="Coursin T."/>
            <person name="Laurent T."/>
            <person name="Goodwin L."/>
            <person name="Nolan M."/>
            <person name="Davenport K.W."/>
            <person name="Han C.S."/>
            <person name="Rubin E.M."/>
            <person name="Eisen J.A."/>
            <person name="Woyke T."/>
            <person name="Gugger M."/>
            <person name="Kerfeld C.A."/>
        </authorList>
    </citation>
    <scope>NUCLEOTIDE SEQUENCE [LARGE SCALE GENOMIC DNA]</scope>
    <source>
        <strain evidence="3">ATCC 27147 / PCC 6307</strain>
    </source>
</reference>
<dbReference type="KEGG" id="cgc:Cyagr_2436"/>
<evidence type="ECO:0000259" key="1">
    <source>
        <dbReference type="Pfam" id="PF00535"/>
    </source>
</evidence>
<dbReference type="Proteomes" id="UP000010388">
    <property type="component" value="Chromosome"/>
</dbReference>
<dbReference type="EMBL" id="CP003495">
    <property type="protein sequence ID" value="AFY29542.1"/>
    <property type="molecule type" value="Genomic_DNA"/>
</dbReference>
<gene>
    <name evidence="2" type="ordered locus">Cyagr_2436</name>
</gene>
<dbReference type="eggNOG" id="COG0463">
    <property type="taxonomic scope" value="Bacteria"/>
</dbReference>
<feature type="domain" description="Glycosyltransferase 2-like" evidence="1">
    <location>
        <begin position="6"/>
        <end position="155"/>
    </location>
</feature>
<name>K9P807_CYAGP</name>
<sequence>MSPLVSVIIPNYNHERFLAERLNSILGQTFQDFELIILDDASKDNSARVIQEIIAQHPHRLVQNRVNSGCPCAQWIQGILMAKGRYIWIAESDDTCETSFLDQMVTSLQNGGVLSYCRTKAIDSKGNPISGQQFWPDTFDSTRWKSSFLLSSRNLCRNFMARGNVIANASSVVFLKPTSDVLKKLAEATRGTRFTGDWLFWCHFLMLTPGLVSFESRELSGFRFHDQTTRKVESLGSVNRSKERQRFFEYSCAVKSILRVTRPWPRGYWLQLAARGYWDWIFSEYLFRFQPKPHEKLFITALHGPLRLGLYLRLLSSRSRQFRYWGSF</sequence>
<dbReference type="SUPFAM" id="SSF53448">
    <property type="entry name" value="Nucleotide-diphospho-sugar transferases"/>
    <property type="match status" value="1"/>
</dbReference>
<accession>K9P807</accession>
<protein>
    <submittedName>
        <fullName evidence="2">Glycosyl transferase</fullName>
    </submittedName>
</protein>
<keyword evidence="2" id="KW-0808">Transferase</keyword>
<dbReference type="Pfam" id="PF00535">
    <property type="entry name" value="Glycos_transf_2"/>
    <property type="match status" value="1"/>
</dbReference>
<dbReference type="GO" id="GO:0016740">
    <property type="term" value="F:transferase activity"/>
    <property type="evidence" value="ECO:0007669"/>
    <property type="project" value="UniProtKB-KW"/>
</dbReference>
<dbReference type="HOGENOM" id="CLU_025996_0_6_3"/>
<dbReference type="Gene3D" id="3.90.550.10">
    <property type="entry name" value="Spore Coat Polysaccharide Biosynthesis Protein SpsA, Chain A"/>
    <property type="match status" value="1"/>
</dbReference>